<dbReference type="Pfam" id="PF23626">
    <property type="entry name" value="CCD_aECM"/>
    <property type="match status" value="1"/>
</dbReference>
<dbReference type="PANTHER" id="PTHR37435">
    <property type="entry name" value="PROTEIN CBG14344"/>
    <property type="match status" value="1"/>
</dbReference>
<dbReference type="WBParaSite" id="PEQ_0001085101-mRNA-1">
    <property type="protein sequence ID" value="PEQ_0001085101-mRNA-1"/>
    <property type="gene ID" value="PEQ_0001085101"/>
</dbReference>
<evidence type="ECO:0000313" key="3">
    <source>
        <dbReference type="WBParaSite" id="PEQ_0001085101-mRNA-1"/>
    </source>
</evidence>
<evidence type="ECO:0000313" key="2">
    <source>
        <dbReference type="Proteomes" id="UP000887564"/>
    </source>
</evidence>
<proteinExistence type="predicted"/>
<accession>A0A914S9L4</accession>
<dbReference type="PANTHER" id="PTHR37435:SF3">
    <property type="entry name" value="DUMPY: SHORTER THAN WILD-TYPE"/>
    <property type="match status" value="1"/>
</dbReference>
<dbReference type="InterPro" id="IPR055352">
    <property type="entry name" value="CCD_aECM"/>
</dbReference>
<dbReference type="Proteomes" id="UP000887564">
    <property type="component" value="Unplaced"/>
</dbReference>
<protein>
    <recommendedName>
        <fullName evidence="1">aECM cysteine-cradle domain-containing protein</fullName>
    </recommendedName>
</protein>
<organism evidence="2 3">
    <name type="scientific">Parascaris equorum</name>
    <name type="common">Equine roundworm</name>
    <dbReference type="NCBI Taxonomy" id="6256"/>
    <lineage>
        <taxon>Eukaryota</taxon>
        <taxon>Metazoa</taxon>
        <taxon>Ecdysozoa</taxon>
        <taxon>Nematoda</taxon>
        <taxon>Chromadorea</taxon>
        <taxon>Rhabditida</taxon>
        <taxon>Spirurina</taxon>
        <taxon>Ascaridomorpha</taxon>
        <taxon>Ascaridoidea</taxon>
        <taxon>Ascarididae</taxon>
        <taxon>Parascaris</taxon>
    </lineage>
</organism>
<name>A0A914S9L4_PAREQ</name>
<reference evidence="3" key="1">
    <citation type="submission" date="2022-11" db="UniProtKB">
        <authorList>
            <consortium name="WormBaseParasite"/>
        </authorList>
    </citation>
    <scope>IDENTIFICATION</scope>
</reference>
<feature type="domain" description="aECM cysteine-cradle" evidence="1">
    <location>
        <begin position="36"/>
        <end position="85"/>
    </location>
</feature>
<evidence type="ECO:0000259" key="1">
    <source>
        <dbReference type="Pfam" id="PF23626"/>
    </source>
</evidence>
<sequence length="88" mass="10087">MIINHRVSSAFSVFVADEIFFKNTALATADGMQLSRAQCEAIRKFARVFQMANPAEWVRENCPFAKQYFPRASCSQIQLLFESCMLRT</sequence>
<keyword evidence="2" id="KW-1185">Reference proteome</keyword>
<dbReference type="AlphaFoldDB" id="A0A914S9L4"/>